<feature type="compositionally biased region" description="Low complexity" evidence="1">
    <location>
        <begin position="1"/>
        <end position="11"/>
    </location>
</feature>
<evidence type="ECO:0000256" key="1">
    <source>
        <dbReference type="SAM" id="MobiDB-lite"/>
    </source>
</evidence>
<dbReference type="Proteomes" id="UP000636479">
    <property type="component" value="Unassembled WGS sequence"/>
</dbReference>
<feature type="region of interest" description="Disordered" evidence="1">
    <location>
        <begin position="225"/>
        <end position="277"/>
    </location>
</feature>
<name>A0A8H6TCF1_9AGAR</name>
<dbReference type="EMBL" id="JACAZF010000001">
    <property type="protein sequence ID" value="KAF7315988.1"/>
    <property type="molecule type" value="Genomic_DNA"/>
</dbReference>
<proteinExistence type="predicted"/>
<gene>
    <name evidence="2" type="ORF">MIND_00115900</name>
</gene>
<evidence type="ECO:0000313" key="2">
    <source>
        <dbReference type="EMBL" id="KAF7315988.1"/>
    </source>
</evidence>
<dbReference type="GeneID" id="59340617"/>
<comment type="caution">
    <text evidence="2">The sequence shown here is derived from an EMBL/GenBank/DDBJ whole genome shotgun (WGS) entry which is preliminary data.</text>
</comment>
<protein>
    <submittedName>
        <fullName evidence="2">Uncharacterized protein</fullName>
    </submittedName>
</protein>
<accession>A0A8H6TCF1</accession>
<feature type="region of interest" description="Disordered" evidence="1">
    <location>
        <begin position="1"/>
        <end position="36"/>
    </location>
</feature>
<reference evidence="2" key="1">
    <citation type="submission" date="2020-05" db="EMBL/GenBank/DDBJ databases">
        <title>Mycena genomes resolve the evolution of fungal bioluminescence.</title>
        <authorList>
            <person name="Tsai I.J."/>
        </authorList>
    </citation>
    <scope>NUCLEOTIDE SEQUENCE</scope>
    <source>
        <strain evidence="2">171206Taipei</strain>
    </source>
</reference>
<dbReference type="OrthoDB" id="3266915at2759"/>
<dbReference type="AlphaFoldDB" id="A0A8H6TCF1"/>
<dbReference type="RefSeq" id="XP_037226011.1">
    <property type="nucleotide sequence ID" value="XM_037358101.1"/>
</dbReference>
<sequence length="305" mass="33599">MLSTTRSTSRATDARSRPKTPGRENPTYHRSGTSKRINEVALKTLIHEVARPIGHVLSDKTPLPNQEPPIQVIASKEKIALNPRTPLPEDQKLSALLRQANQTNGLFREVSELDKESLSVFARRNSSRVPRSSVAPASSINAALDDGETEYMPPKIVETYTPPFDFALPDYRLAGKSIRESAFSSRHDDAPFALEILPKVEVTPWGHLLSLPALDEEDLFPSDAGHAVQTRPTTSLAQAKRKVHGGNNKEAARSQTAKRPATTIGSHGKTTKRKISNATAPKNFSSIEFLNLGSSEYQEDFRFDV</sequence>
<organism evidence="2 3">
    <name type="scientific">Mycena indigotica</name>
    <dbReference type="NCBI Taxonomy" id="2126181"/>
    <lineage>
        <taxon>Eukaryota</taxon>
        <taxon>Fungi</taxon>
        <taxon>Dikarya</taxon>
        <taxon>Basidiomycota</taxon>
        <taxon>Agaricomycotina</taxon>
        <taxon>Agaricomycetes</taxon>
        <taxon>Agaricomycetidae</taxon>
        <taxon>Agaricales</taxon>
        <taxon>Marasmiineae</taxon>
        <taxon>Mycenaceae</taxon>
        <taxon>Mycena</taxon>
    </lineage>
</organism>
<keyword evidence="3" id="KW-1185">Reference proteome</keyword>
<evidence type="ECO:0000313" key="3">
    <source>
        <dbReference type="Proteomes" id="UP000636479"/>
    </source>
</evidence>